<dbReference type="SUPFAM" id="SSF101478">
    <property type="entry name" value="ADP-ribosylglycohydrolase"/>
    <property type="match status" value="1"/>
</dbReference>
<evidence type="ECO:0000256" key="2">
    <source>
        <dbReference type="ARBA" id="ARBA00022801"/>
    </source>
</evidence>
<dbReference type="Proteomes" id="UP000215367">
    <property type="component" value="Unassembled WGS sequence"/>
</dbReference>
<keyword evidence="4" id="KW-0614">Plasmid</keyword>
<dbReference type="Gene3D" id="1.10.4080.10">
    <property type="entry name" value="ADP-ribosylation/Crystallin J1"/>
    <property type="match status" value="1"/>
</dbReference>
<feature type="binding site" evidence="3">
    <location>
        <position position="323"/>
    </location>
    <ligand>
        <name>Mg(2+)</name>
        <dbReference type="ChEBI" id="CHEBI:18420"/>
        <label>1</label>
    </ligand>
</feature>
<dbReference type="InterPro" id="IPR005502">
    <property type="entry name" value="Ribosyl_crysJ1"/>
</dbReference>
<comment type="cofactor">
    <cofactor evidence="3">
        <name>Mg(2+)</name>
        <dbReference type="ChEBI" id="CHEBI:18420"/>
    </cofactor>
    <text evidence="3">Binds 2 magnesium ions per subunit.</text>
</comment>
<accession>A0A235HB22</accession>
<dbReference type="Pfam" id="PF03747">
    <property type="entry name" value="ADP_ribosyl_GH"/>
    <property type="match status" value="1"/>
</dbReference>
<evidence type="ECO:0000256" key="1">
    <source>
        <dbReference type="ARBA" id="ARBA00010702"/>
    </source>
</evidence>
<keyword evidence="3" id="KW-0460">Magnesium</keyword>
<keyword evidence="3" id="KW-0479">Metal-binding</keyword>
<dbReference type="EMBL" id="NOWT01000018">
    <property type="protein sequence ID" value="OYD82916.1"/>
    <property type="molecule type" value="Genomic_DNA"/>
</dbReference>
<protein>
    <recommendedName>
        <fullName evidence="6">ADP-ribosylglycohydrolase family protein</fullName>
    </recommendedName>
</protein>
<dbReference type="PANTHER" id="PTHR16222">
    <property type="entry name" value="ADP-RIBOSYLGLYCOHYDROLASE"/>
    <property type="match status" value="1"/>
</dbReference>
<evidence type="ECO:0000256" key="3">
    <source>
        <dbReference type="PIRSR" id="PIRSR605502-1"/>
    </source>
</evidence>
<keyword evidence="2" id="KW-0378">Hydrolase</keyword>
<reference evidence="4 5" key="1">
    <citation type="submission" date="2017-07" db="EMBL/GenBank/DDBJ databases">
        <title>Whole genome sequence of Azospirillum brasilense 2A1, a potential biofertilizer strain.</title>
        <authorList>
            <person name="Fontana C.A."/>
            <person name="Toffoli L.M."/>
            <person name="Salazar S.M."/>
            <person name="Puglisi E."/>
            <person name="Pedraza R."/>
            <person name="Bassi D."/>
            <person name="Cocconcelli P.S."/>
        </authorList>
    </citation>
    <scope>NUCLEOTIDE SEQUENCE [LARGE SCALE GENOMIC DNA]</scope>
    <source>
        <strain evidence="4 5">2A1</strain>
        <plasmid evidence="4">unnamed</plasmid>
    </source>
</reference>
<evidence type="ECO:0000313" key="4">
    <source>
        <dbReference type="EMBL" id="OYD82916.1"/>
    </source>
</evidence>
<sequence>MCPICQDALLPRSDHAGSTDVQDTPLFKKVFGSVAASNIGSAIGAAVEWVSVPGGGWKAVEEHFGWVEDLLPWVQKEREVRYWNNSPPLLYRHMDMAPGMTEDGAEIRYLLALAMIEKGGRITVDDLAAMWRREIKREHIGRLVNPHIVIHFDRLTAGDENTRINPRLIGGMTPWPGLVDAAHMIGPVGIINAGNPRQAAQDTEEICLLMQPAGSGGIEGSKVIAAATAEAFRPDATVDSVIEAARANVSLHTRQILDQALDIADRHPDIRAIREPIRQHFMPTYPYADAVETAAEVLALFRITKGDVRQGMIGATNLGRDTDCIGGMLGSICGAFKGIDGVPAEWVETVQRAIDGNAYTMQTLSMRDTAEGLTRALLANAAQLRRQVDELEAMAGTTTPGAARAAE</sequence>
<geneLocation type="plasmid" evidence="4">
    <name>unnamed</name>
</geneLocation>
<comment type="similarity">
    <text evidence="1">Belongs to the ADP-ribosylglycohydrolase family.</text>
</comment>
<organism evidence="4 5">
    <name type="scientific">Azospirillum brasilense</name>
    <dbReference type="NCBI Taxonomy" id="192"/>
    <lineage>
        <taxon>Bacteria</taxon>
        <taxon>Pseudomonadati</taxon>
        <taxon>Pseudomonadota</taxon>
        <taxon>Alphaproteobacteria</taxon>
        <taxon>Rhodospirillales</taxon>
        <taxon>Azospirillaceae</taxon>
        <taxon>Azospirillum</taxon>
    </lineage>
</organism>
<evidence type="ECO:0008006" key="6">
    <source>
        <dbReference type="Google" id="ProtNLM"/>
    </source>
</evidence>
<dbReference type="InterPro" id="IPR050792">
    <property type="entry name" value="ADP-ribosylglycohydrolase"/>
</dbReference>
<name>A0A235HB22_AZOBR</name>
<dbReference type="GO" id="GO:0046872">
    <property type="term" value="F:metal ion binding"/>
    <property type="evidence" value="ECO:0007669"/>
    <property type="project" value="UniProtKB-KW"/>
</dbReference>
<dbReference type="InterPro" id="IPR036705">
    <property type="entry name" value="Ribosyl_crysJ1_sf"/>
</dbReference>
<dbReference type="AlphaFoldDB" id="A0A235HB22"/>
<feature type="binding site" evidence="3">
    <location>
        <position position="321"/>
    </location>
    <ligand>
        <name>Mg(2+)</name>
        <dbReference type="ChEBI" id="CHEBI:18420"/>
        <label>1</label>
    </ligand>
</feature>
<comment type="caution">
    <text evidence="4">The sequence shown here is derived from an EMBL/GenBank/DDBJ whole genome shotgun (WGS) entry which is preliminary data.</text>
</comment>
<gene>
    <name evidence="4" type="ORF">CHT98_18690</name>
</gene>
<dbReference type="PANTHER" id="PTHR16222:SF24">
    <property type="entry name" value="ADP-RIBOSYLHYDROLASE ARH3"/>
    <property type="match status" value="1"/>
</dbReference>
<dbReference type="GO" id="GO:0016787">
    <property type="term" value="F:hydrolase activity"/>
    <property type="evidence" value="ECO:0007669"/>
    <property type="project" value="UniProtKB-KW"/>
</dbReference>
<evidence type="ECO:0000313" key="5">
    <source>
        <dbReference type="Proteomes" id="UP000215367"/>
    </source>
</evidence>
<proteinExistence type="inferred from homology"/>